<dbReference type="eggNOG" id="ENOG502S179">
    <property type="taxonomic scope" value="Eukaryota"/>
</dbReference>
<dbReference type="Pfam" id="PF01184">
    <property type="entry name" value="Gpr1_Fun34_YaaH"/>
    <property type="match status" value="1"/>
</dbReference>
<evidence type="ECO:0000313" key="9">
    <source>
        <dbReference type="Proteomes" id="UP000016933"/>
    </source>
</evidence>
<dbReference type="InterPro" id="IPR051633">
    <property type="entry name" value="AceTr"/>
</dbReference>
<evidence type="ECO:0000256" key="2">
    <source>
        <dbReference type="ARBA" id="ARBA00005587"/>
    </source>
</evidence>
<dbReference type="EMBL" id="KB446547">
    <property type="protein sequence ID" value="EME38267.1"/>
    <property type="molecule type" value="Genomic_DNA"/>
</dbReference>
<dbReference type="InterPro" id="IPR000791">
    <property type="entry name" value="Gpr1/Fun34/SatP-like"/>
</dbReference>
<comment type="subcellular location">
    <subcellularLocation>
        <location evidence="1">Membrane</location>
        <topology evidence="1">Multi-pass membrane protein</topology>
    </subcellularLocation>
</comment>
<evidence type="ECO:0000256" key="4">
    <source>
        <dbReference type="ARBA" id="ARBA00022989"/>
    </source>
</evidence>
<feature type="transmembrane region" description="Helical" evidence="7">
    <location>
        <begin position="73"/>
        <end position="92"/>
    </location>
</feature>
<feature type="transmembrane region" description="Helical" evidence="7">
    <location>
        <begin position="104"/>
        <end position="137"/>
    </location>
</feature>
<evidence type="ECO:0000256" key="6">
    <source>
        <dbReference type="SAM" id="MobiDB-lite"/>
    </source>
</evidence>
<feature type="transmembrane region" description="Helical" evidence="7">
    <location>
        <begin position="256"/>
        <end position="273"/>
    </location>
</feature>
<organism evidence="8 9">
    <name type="scientific">Dothistroma septosporum (strain NZE10 / CBS 128990)</name>
    <name type="common">Red band needle blight fungus</name>
    <name type="synonym">Mycosphaerella pini</name>
    <dbReference type="NCBI Taxonomy" id="675120"/>
    <lineage>
        <taxon>Eukaryota</taxon>
        <taxon>Fungi</taxon>
        <taxon>Dikarya</taxon>
        <taxon>Ascomycota</taxon>
        <taxon>Pezizomycotina</taxon>
        <taxon>Dothideomycetes</taxon>
        <taxon>Dothideomycetidae</taxon>
        <taxon>Mycosphaerellales</taxon>
        <taxon>Mycosphaerellaceae</taxon>
        <taxon>Dothistroma</taxon>
    </lineage>
</organism>
<keyword evidence="5 7" id="KW-0472">Membrane</keyword>
<evidence type="ECO:0000256" key="1">
    <source>
        <dbReference type="ARBA" id="ARBA00004141"/>
    </source>
</evidence>
<keyword evidence="4 7" id="KW-1133">Transmembrane helix</keyword>
<dbReference type="PANTHER" id="PTHR31123">
    <property type="entry name" value="ACCUMULATION OF DYADS PROTEIN 2-RELATED"/>
    <property type="match status" value="1"/>
</dbReference>
<dbReference type="AlphaFoldDB" id="N1PBG5"/>
<feature type="transmembrane region" description="Helical" evidence="7">
    <location>
        <begin position="180"/>
        <end position="204"/>
    </location>
</feature>
<reference evidence="8 9" key="2">
    <citation type="journal article" date="2012" name="PLoS Pathog.">
        <title>Diverse lifestyles and strategies of plant pathogenesis encoded in the genomes of eighteen Dothideomycetes fungi.</title>
        <authorList>
            <person name="Ohm R.A."/>
            <person name="Feau N."/>
            <person name="Henrissat B."/>
            <person name="Schoch C.L."/>
            <person name="Horwitz B.A."/>
            <person name="Barry K.W."/>
            <person name="Condon B.J."/>
            <person name="Copeland A.C."/>
            <person name="Dhillon B."/>
            <person name="Glaser F."/>
            <person name="Hesse C.N."/>
            <person name="Kosti I."/>
            <person name="LaButti K."/>
            <person name="Lindquist E.A."/>
            <person name="Lucas S."/>
            <person name="Salamov A.A."/>
            <person name="Bradshaw R.E."/>
            <person name="Ciuffetti L."/>
            <person name="Hamelin R.C."/>
            <person name="Kema G.H.J."/>
            <person name="Lawrence C."/>
            <person name="Scott J.A."/>
            <person name="Spatafora J.W."/>
            <person name="Turgeon B.G."/>
            <person name="de Wit P.J.G.M."/>
            <person name="Zhong S."/>
            <person name="Goodwin S.B."/>
            <person name="Grigoriev I.V."/>
        </authorList>
    </citation>
    <scope>NUCLEOTIDE SEQUENCE [LARGE SCALE GENOMIC DNA]</scope>
    <source>
        <strain evidence="9">NZE10 / CBS 128990</strain>
    </source>
</reference>
<dbReference type="GO" id="GO:0005886">
    <property type="term" value="C:plasma membrane"/>
    <property type="evidence" value="ECO:0007669"/>
    <property type="project" value="TreeGrafter"/>
</dbReference>
<protein>
    <recommendedName>
        <fullName evidence="10">GPR1/FUN34/YaaH-class plasma membrane protein</fullName>
    </recommendedName>
</protein>
<evidence type="ECO:0008006" key="10">
    <source>
        <dbReference type="Google" id="ProtNLM"/>
    </source>
</evidence>
<feature type="transmembrane region" description="Helical" evidence="7">
    <location>
        <begin position="216"/>
        <end position="236"/>
    </location>
</feature>
<proteinExistence type="inferred from homology"/>
<accession>N1PBG5</accession>
<comment type="similarity">
    <text evidence="2">Belongs to the acetate uptake transporter (AceTr) (TC 2.A.96) family.</text>
</comment>
<dbReference type="HOGENOM" id="CLU_051062_4_0_1"/>
<dbReference type="OrthoDB" id="3648309at2759"/>
<keyword evidence="9" id="KW-1185">Reference proteome</keyword>
<dbReference type="Proteomes" id="UP000016933">
    <property type="component" value="Unassembled WGS sequence"/>
</dbReference>
<evidence type="ECO:0000256" key="7">
    <source>
        <dbReference type="SAM" id="Phobius"/>
    </source>
</evidence>
<gene>
    <name evidence="8" type="ORF">DOTSEDRAFT_181338</name>
</gene>
<dbReference type="OMA" id="SHISHQD"/>
<dbReference type="STRING" id="675120.N1PBG5"/>
<evidence type="ECO:0000313" key="8">
    <source>
        <dbReference type="EMBL" id="EME38267.1"/>
    </source>
</evidence>
<keyword evidence="3 7" id="KW-0812">Transmembrane</keyword>
<sequence length="304" mass="32853">METNGNEKPVDSPSGYFEDAPDGSRDMAPETLQRIGTTGSISISPEQFERLYLQPLSQVKGDLRKTFGNPTPLALAGLVMTMLPLSCQLMGWRGSGKLGSATIGVYYFLGGPALWIAAILEFFLGNTFTFVVFFIYGGLDFGWGASLHPFYNGAGAYAADGLYGSGLKEPSFWASLGNPITAFCPLTAGIITFVFMIGATRINFAFMIGATRINFAFMMVFFTVGCGFLMLSGAFWEQGLGDAVLFDRLCQGGGGSWFATSLIATYLLFIQIMDAVGFKLPLPVGDLTGFWIKRENRNKSSGEV</sequence>
<evidence type="ECO:0000256" key="3">
    <source>
        <dbReference type="ARBA" id="ARBA00022692"/>
    </source>
</evidence>
<reference evidence="9" key="1">
    <citation type="journal article" date="2012" name="PLoS Genet.">
        <title>The genomes of the fungal plant pathogens Cladosporium fulvum and Dothistroma septosporum reveal adaptation to different hosts and lifestyles but also signatures of common ancestry.</title>
        <authorList>
            <person name="de Wit P.J.G.M."/>
            <person name="van der Burgt A."/>
            <person name="Oekmen B."/>
            <person name="Stergiopoulos I."/>
            <person name="Abd-Elsalam K.A."/>
            <person name="Aerts A.L."/>
            <person name="Bahkali A.H."/>
            <person name="Beenen H.G."/>
            <person name="Chettri P."/>
            <person name="Cox M.P."/>
            <person name="Datema E."/>
            <person name="de Vries R.P."/>
            <person name="Dhillon B."/>
            <person name="Ganley A.R."/>
            <person name="Griffiths S.A."/>
            <person name="Guo Y."/>
            <person name="Hamelin R.C."/>
            <person name="Henrissat B."/>
            <person name="Kabir M.S."/>
            <person name="Jashni M.K."/>
            <person name="Kema G."/>
            <person name="Klaubauf S."/>
            <person name="Lapidus A."/>
            <person name="Levasseur A."/>
            <person name="Lindquist E."/>
            <person name="Mehrabi R."/>
            <person name="Ohm R.A."/>
            <person name="Owen T.J."/>
            <person name="Salamov A."/>
            <person name="Schwelm A."/>
            <person name="Schijlen E."/>
            <person name="Sun H."/>
            <person name="van den Burg H.A."/>
            <person name="van Ham R.C.H.J."/>
            <person name="Zhang S."/>
            <person name="Goodwin S.B."/>
            <person name="Grigoriev I.V."/>
            <person name="Collemare J."/>
            <person name="Bradshaw R.E."/>
        </authorList>
    </citation>
    <scope>NUCLEOTIDE SEQUENCE [LARGE SCALE GENOMIC DNA]</scope>
    <source>
        <strain evidence="9">NZE10 / CBS 128990</strain>
    </source>
</reference>
<dbReference type="PANTHER" id="PTHR31123:SF4">
    <property type="entry name" value="PROTEIN ALCS"/>
    <property type="match status" value="1"/>
</dbReference>
<feature type="region of interest" description="Disordered" evidence="6">
    <location>
        <begin position="1"/>
        <end position="28"/>
    </location>
</feature>
<name>N1PBG5_DOTSN</name>
<dbReference type="GO" id="GO:0015123">
    <property type="term" value="F:acetate transmembrane transporter activity"/>
    <property type="evidence" value="ECO:0007669"/>
    <property type="project" value="TreeGrafter"/>
</dbReference>
<evidence type="ECO:0000256" key="5">
    <source>
        <dbReference type="ARBA" id="ARBA00023136"/>
    </source>
</evidence>